<dbReference type="RefSeq" id="NP_899563.1">
    <property type="nucleotide sequence ID" value="NC_005083.2"/>
</dbReference>
<name>Q6WHI7_BPKVM</name>
<evidence type="ECO:0000313" key="1">
    <source>
        <dbReference type="EMBL" id="AAQ64386.1"/>
    </source>
</evidence>
<dbReference type="Proteomes" id="UP000001785">
    <property type="component" value="Segment"/>
</dbReference>
<proteinExistence type="predicted"/>
<organism evidence="1 2">
    <name type="scientific">Vibrio phage KVP40 (isolate Vibrio parahaemolyticus/Japan/Matsuzaki/1991)</name>
    <name type="common">KVP40</name>
    <name type="synonym">Bacteriophage KVP40</name>
    <dbReference type="NCBI Taxonomy" id="75320"/>
    <lineage>
        <taxon>Viruses</taxon>
        <taxon>Duplodnaviria</taxon>
        <taxon>Heunggongvirae</taxon>
        <taxon>Uroviricota</taxon>
        <taxon>Caudoviricetes</taxon>
        <taxon>Pantevenvirales</taxon>
        <taxon>Straboviridae</taxon>
        <taxon>Schizotequatrovirus</taxon>
        <taxon>Schizotequatrovirus KVP40</taxon>
    </lineage>
</organism>
<evidence type="ECO:0000313" key="2">
    <source>
        <dbReference type="Proteomes" id="UP000001785"/>
    </source>
</evidence>
<keyword evidence="2" id="KW-1185">Reference proteome</keyword>
<sequence length="81" mass="9929">MRYNMSFDINKTLLTPKQLHNLTDERLNEYRKSFRKPLGFLKHLNDTNELTSDQHKKYVELNRHYNDEILVEMNKRKHLGR</sequence>
<dbReference type="EMBL" id="AY283928">
    <property type="protein sequence ID" value="AAQ64386.1"/>
    <property type="molecule type" value="Genomic_DNA"/>
</dbReference>
<accession>Q6WHI7</accession>
<reference evidence="1 2" key="1">
    <citation type="journal article" date="2003" name="J. Bacteriol.">
        <title>Complete genome sequence of the broad-host-range vibriophage KVP40: comparative genomics of a T4-related bacteriophage.</title>
        <authorList>
            <person name="Miller E."/>
            <person name="Heidelberg J."/>
            <person name="Eisen J."/>
            <person name="Nelson W."/>
            <person name="Durkin A."/>
            <person name="Ciecko A."/>
            <person name="Feldblyum T."/>
            <person name="White O."/>
            <person name="Paulsen I."/>
            <person name="Nierman W."/>
            <person name="Lee J."/>
            <person name="Szczypinski B."/>
            <person name="Fraser C."/>
        </authorList>
    </citation>
    <scope>NUCLEOTIDE SEQUENCE</scope>
    <source>
        <strain evidence="2">Isolate Vibrio parahaemolyticus/Japan/Matsuzaki /1991</strain>
    </source>
</reference>
<dbReference type="OrthoDB" id="22145at10239"/>
<gene>
    <name evidence="1" type="ORF">KVP40.0316</name>
</gene>
<organismHost>
    <name type="scientific">Vibrio parahaemolyticus</name>
    <dbReference type="NCBI Taxonomy" id="670"/>
</organismHost>
<dbReference type="KEGG" id="vg:2545667"/>
<protein>
    <submittedName>
        <fullName evidence="1">Uncharacterized protein</fullName>
    </submittedName>
</protein>
<dbReference type="GeneID" id="2545667"/>